<sequence length="382" mass="42863">MRMKKIMFITGSRGEWGYIRPILKLIKERDDVKAILVVTNMHLLPAYGSSYKEIEHDGFHIDYKVHMAIDGASHYTQSKSLGVFLMSLPDIVESEKPDWILLAGDRGEQLIGAMVGGYTYTPVAHIQAGELSGNIDGMTRHAIGKYVHVHFASNADAAQRLLNLGEEPFRVHNVGAPQLDEMVQSQFTPLKDIEDNLCINLSDGYILAVMHPVTEEAAKAEEQAEIVIKALNRFALPKVMIMPNNDTGSEGIKRAIQNCRQGVYYTYANLKREDYLGLLKNCICLVGNSSSGLLEAPTFHIPAVNIGRRQNLRFRGENVIDVEFDVNKIVDSIKKASSEEFRTYLREHCSNPYGDGHSSERILDILLNTKVDEKLLIKQLTY</sequence>
<dbReference type="AlphaFoldDB" id="A0A3E3INV6"/>
<dbReference type="SUPFAM" id="SSF53756">
    <property type="entry name" value="UDP-Glycosyltransferase/glycogen phosphorylase"/>
    <property type="match status" value="1"/>
</dbReference>
<name>A0A3E3INV6_9FIRM</name>
<dbReference type="PANTHER" id="PTHR43174:SF3">
    <property type="entry name" value="UDP-N-ACETYLGLUCOSAMINE 2-EPIMERASE"/>
    <property type="match status" value="1"/>
</dbReference>
<dbReference type="InterPro" id="IPR020004">
    <property type="entry name" value="UDP-GlcNAc_Epase"/>
</dbReference>
<gene>
    <name evidence="2" type="primary">neuC</name>
    <name evidence="2" type="ORF">DXC40_05645</name>
</gene>
<dbReference type="EMBL" id="QVME01000002">
    <property type="protein sequence ID" value="RGE68778.1"/>
    <property type="molecule type" value="Genomic_DNA"/>
</dbReference>
<dbReference type="Proteomes" id="UP000260828">
    <property type="component" value="Unassembled WGS sequence"/>
</dbReference>
<dbReference type="Pfam" id="PF02350">
    <property type="entry name" value="Epimerase_2"/>
    <property type="match status" value="1"/>
</dbReference>
<feature type="domain" description="UDP-N-acetylglucosamine 2-epimerase" evidence="1">
    <location>
        <begin position="26"/>
        <end position="366"/>
    </location>
</feature>
<evidence type="ECO:0000313" key="2">
    <source>
        <dbReference type="EMBL" id="RGE68778.1"/>
    </source>
</evidence>
<comment type="caution">
    <text evidence="2">The sequence shown here is derived from an EMBL/GenBank/DDBJ whole genome shotgun (WGS) entry which is preliminary data.</text>
</comment>
<dbReference type="GO" id="GO:0006047">
    <property type="term" value="P:UDP-N-acetylglucosamine metabolic process"/>
    <property type="evidence" value="ECO:0007669"/>
    <property type="project" value="InterPro"/>
</dbReference>
<dbReference type="NCBIfam" id="TIGR03568">
    <property type="entry name" value="NeuC_NnaA"/>
    <property type="match status" value="1"/>
</dbReference>
<dbReference type="CDD" id="cd03786">
    <property type="entry name" value="GTB_UDP-GlcNAc_2-Epimerase"/>
    <property type="match status" value="1"/>
</dbReference>
<accession>A0A3E3INV6</accession>
<keyword evidence="2" id="KW-0378">Hydrolase</keyword>
<dbReference type="InterPro" id="IPR003331">
    <property type="entry name" value="UDP_GlcNAc_Epimerase_2_dom"/>
</dbReference>
<proteinExistence type="predicted"/>
<evidence type="ECO:0000259" key="1">
    <source>
        <dbReference type="Pfam" id="PF02350"/>
    </source>
</evidence>
<reference evidence="2 3" key="1">
    <citation type="submission" date="2018-08" db="EMBL/GenBank/DDBJ databases">
        <title>A genome reference for cultivated species of the human gut microbiota.</title>
        <authorList>
            <person name="Zou Y."/>
            <person name="Xue W."/>
            <person name="Luo G."/>
        </authorList>
    </citation>
    <scope>NUCLEOTIDE SEQUENCE [LARGE SCALE GENOMIC DNA]</scope>
    <source>
        <strain evidence="2 3">TF05-12AC</strain>
    </source>
</reference>
<organism evidence="2 3">
    <name type="scientific">Anaerotruncus colihominis</name>
    <dbReference type="NCBI Taxonomy" id="169435"/>
    <lineage>
        <taxon>Bacteria</taxon>
        <taxon>Bacillati</taxon>
        <taxon>Bacillota</taxon>
        <taxon>Clostridia</taxon>
        <taxon>Eubacteriales</taxon>
        <taxon>Oscillospiraceae</taxon>
        <taxon>Anaerotruncus</taxon>
    </lineage>
</organism>
<dbReference type="GO" id="GO:0004553">
    <property type="term" value="F:hydrolase activity, hydrolyzing O-glycosyl compounds"/>
    <property type="evidence" value="ECO:0007669"/>
    <property type="project" value="InterPro"/>
</dbReference>
<dbReference type="Gene3D" id="3.40.50.2000">
    <property type="entry name" value="Glycogen Phosphorylase B"/>
    <property type="match status" value="2"/>
</dbReference>
<dbReference type="PANTHER" id="PTHR43174">
    <property type="entry name" value="UDP-N-ACETYLGLUCOSAMINE 2-EPIMERASE"/>
    <property type="match status" value="1"/>
</dbReference>
<keyword evidence="2" id="KW-0326">Glycosidase</keyword>
<dbReference type="InterPro" id="IPR029767">
    <property type="entry name" value="WecB-like"/>
</dbReference>
<dbReference type="OrthoDB" id="9803238at2"/>
<protein>
    <submittedName>
        <fullName evidence="2">UDP-N-acetylglucosamine 2-epimerase (Hydrolyzing)</fullName>
        <ecNumber evidence="2">3.2.1.183</ecNumber>
    </submittedName>
</protein>
<dbReference type="EC" id="3.2.1.183" evidence="2"/>
<evidence type="ECO:0000313" key="3">
    <source>
        <dbReference type="Proteomes" id="UP000260828"/>
    </source>
</evidence>